<dbReference type="Gene3D" id="3.40.50.300">
    <property type="entry name" value="P-loop containing nucleotide triphosphate hydrolases"/>
    <property type="match status" value="1"/>
</dbReference>
<dbReference type="AlphaFoldDB" id="A0A844XPB3"/>
<evidence type="ECO:0000256" key="1">
    <source>
        <dbReference type="ARBA" id="ARBA00004323"/>
    </source>
</evidence>
<evidence type="ECO:0000256" key="7">
    <source>
        <dbReference type="ARBA" id="ARBA00023180"/>
    </source>
</evidence>
<keyword evidence="9" id="KW-1185">Reference proteome</keyword>
<keyword evidence="4" id="KW-1133">Transmembrane helix</keyword>
<dbReference type="EMBL" id="WTYC01000001">
    <property type="protein sequence ID" value="MXO47083.1"/>
    <property type="molecule type" value="Genomic_DNA"/>
</dbReference>
<dbReference type="GO" id="GO:0016020">
    <property type="term" value="C:membrane"/>
    <property type="evidence" value="ECO:0007669"/>
    <property type="project" value="InterPro"/>
</dbReference>
<evidence type="ECO:0008006" key="10">
    <source>
        <dbReference type="Google" id="ProtNLM"/>
    </source>
</evidence>
<evidence type="ECO:0000256" key="5">
    <source>
        <dbReference type="ARBA" id="ARBA00023034"/>
    </source>
</evidence>
<evidence type="ECO:0000256" key="4">
    <source>
        <dbReference type="ARBA" id="ARBA00022989"/>
    </source>
</evidence>
<dbReference type="PANTHER" id="PTHR12137:SF54">
    <property type="entry name" value="CARBOHYDRATE SULFOTRANSFERASE"/>
    <property type="match status" value="1"/>
</dbReference>
<name>A0A844XPB3_9SPHN</name>
<dbReference type="GO" id="GO:0016051">
    <property type="term" value="P:carbohydrate biosynthetic process"/>
    <property type="evidence" value="ECO:0007669"/>
    <property type="project" value="InterPro"/>
</dbReference>
<sequence>MISHEHKAVFVHVPKVAGQSVELVFLDLLGLSWEQRAPLVLRHNPDPARGPERLAHLLAREYVELGYIDQVDFDAYFKFAFVRNPWARLVSEYEYRRREKRPFAEFVEAEFASIDDYSDHSRHIIPQSDYIYDSNGEPMLDYVGRFETLSRDFRKVADRLKLGVETLPRKNVSGMGRLQKLFRSKPKEKKPFQEYYDARLRDRVGEFYRRDIEHFGYSFDGSFRDEPIVGSLQK</sequence>
<dbReference type="OrthoDB" id="288532at2"/>
<organism evidence="8 9">
    <name type="scientific">Qipengyuania vulgaris</name>
    <dbReference type="NCBI Taxonomy" id="291985"/>
    <lineage>
        <taxon>Bacteria</taxon>
        <taxon>Pseudomonadati</taxon>
        <taxon>Pseudomonadota</taxon>
        <taxon>Alphaproteobacteria</taxon>
        <taxon>Sphingomonadales</taxon>
        <taxon>Erythrobacteraceae</taxon>
        <taxon>Qipengyuania</taxon>
    </lineage>
</organism>
<evidence type="ECO:0000313" key="8">
    <source>
        <dbReference type="EMBL" id="MXO47083.1"/>
    </source>
</evidence>
<dbReference type="SUPFAM" id="SSF52540">
    <property type="entry name" value="P-loop containing nucleoside triphosphate hydrolases"/>
    <property type="match status" value="1"/>
</dbReference>
<keyword evidence="7" id="KW-0325">Glycoprotein</keyword>
<keyword evidence="6" id="KW-0472">Membrane</keyword>
<proteinExistence type="predicted"/>
<dbReference type="Pfam" id="PF03567">
    <property type="entry name" value="Sulfotransfer_2"/>
    <property type="match status" value="1"/>
</dbReference>
<dbReference type="InterPro" id="IPR005331">
    <property type="entry name" value="Sulfotransferase"/>
</dbReference>
<dbReference type="InterPro" id="IPR027417">
    <property type="entry name" value="P-loop_NTPase"/>
</dbReference>
<comment type="subcellular location">
    <subcellularLocation>
        <location evidence="1">Golgi apparatus membrane</location>
        <topology evidence="1">Single-pass type II membrane protein</topology>
    </subcellularLocation>
</comment>
<keyword evidence="3" id="KW-0812">Transmembrane</keyword>
<evidence type="ECO:0000313" key="9">
    <source>
        <dbReference type="Proteomes" id="UP000448199"/>
    </source>
</evidence>
<evidence type="ECO:0000256" key="6">
    <source>
        <dbReference type="ARBA" id="ARBA00023136"/>
    </source>
</evidence>
<comment type="caution">
    <text evidence="8">The sequence shown here is derived from an EMBL/GenBank/DDBJ whole genome shotgun (WGS) entry which is preliminary data.</text>
</comment>
<dbReference type="PANTHER" id="PTHR12137">
    <property type="entry name" value="CARBOHYDRATE SULFOTRANSFERASE"/>
    <property type="match status" value="1"/>
</dbReference>
<keyword evidence="5" id="KW-0333">Golgi apparatus</keyword>
<evidence type="ECO:0000256" key="2">
    <source>
        <dbReference type="ARBA" id="ARBA00022679"/>
    </source>
</evidence>
<keyword evidence="2" id="KW-0808">Transferase</keyword>
<accession>A0A844XPB3</accession>
<evidence type="ECO:0000256" key="3">
    <source>
        <dbReference type="ARBA" id="ARBA00022692"/>
    </source>
</evidence>
<reference evidence="8 9" key="1">
    <citation type="submission" date="2019-12" db="EMBL/GenBank/DDBJ databases">
        <title>Genomic-based taxomic classification of the family Erythrobacteraceae.</title>
        <authorList>
            <person name="Xu L."/>
        </authorList>
    </citation>
    <scope>NUCLEOTIDE SEQUENCE [LARGE SCALE GENOMIC DNA]</scope>
    <source>
        <strain evidence="8 9">DSM 17792</strain>
    </source>
</reference>
<dbReference type="Proteomes" id="UP000448199">
    <property type="component" value="Unassembled WGS sequence"/>
</dbReference>
<gene>
    <name evidence="8" type="ORF">GRI69_02250</name>
</gene>
<dbReference type="InterPro" id="IPR018011">
    <property type="entry name" value="Carb_sulfotrans_8-10"/>
</dbReference>
<dbReference type="RefSeq" id="WP_160726682.1">
    <property type="nucleotide sequence ID" value="NZ_WTYC01000001.1"/>
</dbReference>
<protein>
    <recommendedName>
        <fullName evidence="10">Sulfotransferase family protein</fullName>
    </recommendedName>
</protein>
<dbReference type="GO" id="GO:0008146">
    <property type="term" value="F:sulfotransferase activity"/>
    <property type="evidence" value="ECO:0007669"/>
    <property type="project" value="InterPro"/>
</dbReference>